<dbReference type="InterPro" id="IPR000594">
    <property type="entry name" value="ThiF_NAD_FAD-bd"/>
</dbReference>
<dbReference type="Gene3D" id="3.40.50.720">
    <property type="entry name" value="NAD(P)-binding Rossmann-like Domain"/>
    <property type="match status" value="1"/>
</dbReference>
<dbReference type="Gene3D" id="3.40.250.10">
    <property type="entry name" value="Rhodanese-like domain"/>
    <property type="match status" value="1"/>
</dbReference>
<evidence type="ECO:0000256" key="2">
    <source>
        <dbReference type="ARBA" id="ARBA00022741"/>
    </source>
</evidence>
<dbReference type="GO" id="GO:0016779">
    <property type="term" value="F:nucleotidyltransferase activity"/>
    <property type="evidence" value="ECO:0007669"/>
    <property type="project" value="UniProtKB-KW"/>
</dbReference>
<sequence>MGSLPPVVQPADRLDDDQAERSARTIALPGFGAIGQARLAAARVLVLGAGGLGSPVLQYLAAAGVGVIGVVDDDVVDRSNLQRQVIHQTASVGEAKTASAARAIAALTPHVTVRQHAVRLDRGNALALFAEYDLIVDGTDNFSTRYLANDAAAILRLPYVWGSVLRYDGQVTVFWEGAPHDRSLDYRDLHPVPPAPGEVLSCAEAGVLATACATIGAMMATEAIKLITGLGEPLLGRVQTLDALSGSWAEFRLRRAPGRVPVAELIDYEEFCGVEPAAPTVTAGELASLRQSGAVRLVDVREPHEHEAGHLDGDELVPLGILLDDPRGALGDSPALVVAYCATGVRSARAASALRAVGLDAVSLAGGFAAVPAGAGR</sequence>
<dbReference type="FunFam" id="3.40.50.720:FF:000033">
    <property type="entry name" value="Adenylyltransferase and sulfurtransferase MOCS3"/>
    <property type="match status" value="1"/>
</dbReference>
<proteinExistence type="predicted"/>
<dbReference type="EMBL" id="JAAGWZ010000001">
    <property type="protein sequence ID" value="NEM90769.1"/>
    <property type="molecule type" value="Genomic_DNA"/>
</dbReference>
<keyword evidence="2" id="KW-0547">Nucleotide-binding</keyword>
<keyword evidence="5" id="KW-0548">Nucleotidyltransferase</keyword>
<evidence type="ECO:0000313" key="5">
    <source>
        <dbReference type="EMBL" id="NEM90769.1"/>
    </source>
</evidence>
<dbReference type="AlphaFoldDB" id="A0A7C9PMJ0"/>
<dbReference type="InterPro" id="IPR035985">
    <property type="entry name" value="Ubiquitin-activating_enz"/>
</dbReference>
<keyword evidence="1 5" id="KW-0808">Transferase</keyword>
<protein>
    <submittedName>
        <fullName evidence="5">Adenylyltransferase/sulfurtransferase MoeZ</fullName>
    </submittedName>
</protein>
<dbReference type="GO" id="GO:0005524">
    <property type="term" value="F:ATP binding"/>
    <property type="evidence" value="ECO:0007669"/>
    <property type="project" value="UniProtKB-KW"/>
</dbReference>
<dbReference type="GO" id="GO:0008146">
    <property type="term" value="F:sulfotransferase activity"/>
    <property type="evidence" value="ECO:0007669"/>
    <property type="project" value="TreeGrafter"/>
</dbReference>
<name>A0A7C9PMJ0_9MICO</name>
<feature type="domain" description="Rhodanese" evidence="4">
    <location>
        <begin position="291"/>
        <end position="372"/>
    </location>
</feature>
<dbReference type="CDD" id="cd00757">
    <property type="entry name" value="ThiF_MoeB_HesA_family"/>
    <property type="match status" value="1"/>
</dbReference>
<evidence type="ECO:0000313" key="6">
    <source>
        <dbReference type="Proteomes" id="UP000479756"/>
    </source>
</evidence>
<evidence type="ECO:0000259" key="4">
    <source>
        <dbReference type="PROSITE" id="PS50206"/>
    </source>
</evidence>
<dbReference type="SMART" id="SM00450">
    <property type="entry name" value="RHOD"/>
    <property type="match status" value="1"/>
</dbReference>
<dbReference type="PANTHER" id="PTHR10953">
    <property type="entry name" value="UBIQUITIN-ACTIVATING ENZYME E1"/>
    <property type="match status" value="1"/>
</dbReference>
<keyword evidence="3" id="KW-0067">ATP-binding</keyword>
<keyword evidence="6" id="KW-1185">Reference proteome</keyword>
<dbReference type="InterPro" id="IPR045886">
    <property type="entry name" value="ThiF/MoeB/HesA"/>
</dbReference>
<accession>A0A7C9PMJ0</accession>
<comment type="caution">
    <text evidence="5">The sequence shown here is derived from an EMBL/GenBank/DDBJ whole genome shotgun (WGS) entry which is preliminary data.</text>
</comment>
<dbReference type="Pfam" id="PF00581">
    <property type="entry name" value="Rhodanese"/>
    <property type="match status" value="1"/>
</dbReference>
<dbReference type="InterPro" id="IPR001763">
    <property type="entry name" value="Rhodanese-like_dom"/>
</dbReference>
<dbReference type="InterPro" id="IPR036873">
    <property type="entry name" value="Rhodanese-like_dom_sf"/>
</dbReference>
<dbReference type="GO" id="GO:0008641">
    <property type="term" value="F:ubiquitin-like modifier activating enzyme activity"/>
    <property type="evidence" value="ECO:0007669"/>
    <property type="project" value="InterPro"/>
</dbReference>
<gene>
    <name evidence="5" type="ORF">G3T37_05310</name>
</gene>
<evidence type="ECO:0000256" key="1">
    <source>
        <dbReference type="ARBA" id="ARBA00022679"/>
    </source>
</evidence>
<reference evidence="5 6" key="1">
    <citation type="journal article" date="2014" name="Int. J. Syst. Evol. Microbiol.">
        <title>Description of Galbitalea soli gen. nov., sp. nov., and Frondihabitans sucicola sp. nov.</title>
        <authorList>
            <person name="Kim S.J."/>
            <person name="Lim J.M."/>
            <person name="Ahn J.H."/>
            <person name="Weon H.Y."/>
            <person name="Hamada M."/>
            <person name="Suzuki K."/>
            <person name="Ahn T.Y."/>
            <person name="Kwon S.W."/>
        </authorList>
    </citation>
    <scope>NUCLEOTIDE SEQUENCE [LARGE SCALE GENOMIC DNA]</scope>
    <source>
        <strain evidence="5 6">NBRC 108727</strain>
    </source>
</reference>
<dbReference type="PANTHER" id="PTHR10953:SF102">
    <property type="entry name" value="ADENYLYLTRANSFERASE AND SULFURTRANSFERASE MOCS3"/>
    <property type="match status" value="1"/>
</dbReference>
<organism evidence="5 6">
    <name type="scientific">Galbitalea soli</name>
    <dbReference type="NCBI Taxonomy" id="1268042"/>
    <lineage>
        <taxon>Bacteria</taxon>
        <taxon>Bacillati</taxon>
        <taxon>Actinomycetota</taxon>
        <taxon>Actinomycetes</taxon>
        <taxon>Micrococcales</taxon>
        <taxon>Microbacteriaceae</taxon>
        <taxon>Galbitalea</taxon>
    </lineage>
</organism>
<evidence type="ECO:0000256" key="3">
    <source>
        <dbReference type="ARBA" id="ARBA00022840"/>
    </source>
</evidence>
<dbReference type="PROSITE" id="PS50206">
    <property type="entry name" value="RHODANESE_3"/>
    <property type="match status" value="1"/>
</dbReference>
<dbReference type="Pfam" id="PF00899">
    <property type="entry name" value="ThiF"/>
    <property type="match status" value="1"/>
</dbReference>
<dbReference type="GO" id="GO:0005829">
    <property type="term" value="C:cytosol"/>
    <property type="evidence" value="ECO:0007669"/>
    <property type="project" value="TreeGrafter"/>
</dbReference>
<dbReference type="SUPFAM" id="SSF69572">
    <property type="entry name" value="Activating enzymes of the ubiquitin-like proteins"/>
    <property type="match status" value="1"/>
</dbReference>
<dbReference type="Proteomes" id="UP000479756">
    <property type="component" value="Unassembled WGS sequence"/>
</dbReference>
<dbReference type="RefSeq" id="WP_163472380.1">
    <property type="nucleotide sequence ID" value="NZ_JAAGWZ010000001.1"/>
</dbReference>
<dbReference type="GO" id="GO:0004792">
    <property type="term" value="F:thiosulfate-cyanide sulfurtransferase activity"/>
    <property type="evidence" value="ECO:0007669"/>
    <property type="project" value="TreeGrafter"/>
</dbReference>
<dbReference type="CDD" id="cd00158">
    <property type="entry name" value="RHOD"/>
    <property type="match status" value="1"/>
</dbReference>